<evidence type="ECO:0000259" key="1">
    <source>
        <dbReference type="Pfam" id="PF12697"/>
    </source>
</evidence>
<proteinExistence type="predicted"/>
<name>A0A1I6ASJ8_HYMAR</name>
<reference evidence="3" key="1">
    <citation type="submission" date="2016-10" db="EMBL/GenBank/DDBJ databases">
        <authorList>
            <person name="Varghese N."/>
            <person name="Submissions S."/>
        </authorList>
    </citation>
    <scope>NUCLEOTIDE SEQUENCE [LARGE SCALE GENOMIC DNA]</scope>
    <source>
        <strain evidence="3">OR362-8,ATCC BAA-1266,JCM 13504</strain>
    </source>
</reference>
<dbReference type="STRING" id="1227077.SAMN04515668_3848"/>
<dbReference type="Proteomes" id="UP000199029">
    <property type="component" value="Unassembled WGS sequence"/>
</dbReference>
<dbReference type="InterPro" id="IPR000073">
    <property type="entry name" value="AB_hydrolase_1"/>
</dbReference>
<keyword evidence="3" id="KW-1185">Reference proteome</keyword>
<gene>
    <name evidence="2" type="ORF">SAMN04515668_3848</name>
</gene>
<dbReference type="RefSeq" id="WP_143080284.1">
    <property type="nucleotide sequence ID" value="NZ_FOXS01000006.1"/>
</dbReference>
<evidence type="ECO:0000313" key="3">
    <source>
        <dbReference type="Proteomes" id="UP000199029"/>
    </source>
</evidence>
<dbReference type="Pfam" id="PF12697">
    <property type="entry name" value="Abhydrolase_6"/>
    <property type="match status" value="1"/>
</dbReference>
<feature type="domain" description="AB hydrolase-1" evidence="1">
    <location>
        <begin position="91"/>
        <end position="331"/>
    </location>
</feature>
<dbReference type="AlphaFoldDB" id="A0A1I6ASJ8"/>
<sequence length="404" mass="44562">MSESEPNQPSRFRRVMGAVGRAALLPVRGAGYLVRSGKAHQHFFLPVLNGALGDQLAARYDRRAIRMNFRRGGQDVAVADLRLSEPQQKTVVFVHGLMGDELIWQTGFQDAPGSRRYGPRLAEEAKLRALYIRFNSGLHLSENGRELSRLLTELVETYPHAIGELVLVGHSMGGLIIRSAGYYGALSPGAENQPTSADEALNDDLRKKNEALQVAQENEEATDNASILRPQASAGAEPAPWLAHLRSVFLLGTPNDGSWLEQNSHLTARLLNRINLFPTRFLSKALNKRSNGIKDLRYSILVDEDWQDAHADDLTPPRTPVPPLPGVQYHILMGAWLRATRPSALREYFGDGLVGQGSARGHTTFGDEAALPAGVKVRTAVFSQQHHGGLLTHPEVFQYLKLWV</sequence>
<protein>
    <recommendedName>
        <fullName evidence="1">AB hydrolase-1 domain-containing protein</fullName>
    </recommendedName>
</protein>
<dbReference type="Gene3D" id="3.40.50.1820">
    <property type="entry name" value="alpha/beta hydrolase"/>
    <property type="match status" value="1"/>
</dbReference>
<dbReference type="OrthoDB" id="869379at2"/>
<dbReference type="EMBL" id="FOXS01000006">
    <property type="protein sequence ID" value="SFQ71622.1"/>
    <property type="molecule type" value="Genomic_DNA"/>
</dbReference>
<dbReference type="SUPFAM" id="SSF53474">
    <property type="entry name" value="alpha/beta-Hydrolases"/>
    <property type="match status" value="1"/>
</dbReference>
<accession>A0A1I6ASJ8</accession>
<dbReference type="InterPro" id="IPR029058">
    <property type="entry name" value="AB_hydrolase_fold"/>
</dbReference>
<organism evidence="2 3">
    <name type="scientific">Hymenobacter arizonensis</name>
    <name type="common">Siccationidurans arizonensis</name>
    <dbReference type="NCBI Taxonomy" id="1227077"/>
    <lineage>
        <taxon>Bacteria</taxon>
        <taxon>Pseudomonadati</taxon>
        <taxon>Bacteroidota</taxon>
        <taxon>Cytophagia</taxon>
        <taxon>Cytophagales</taxon>
        <taxon>Hymenobacteraceae</taxon>
        <taxon>Hymenobacter</taxon>
    </lineage>
</organism>
<evidence type="ECO:0000313" key="2">
    <source>
        <dbReference type="EMBL" id="SFQ71622.1"/>
    </source>
</evidence>